<gene>
    <name evidence="4" type="ORF">HG535_0D02900</name>
</gene>
<comment type="function">
    <text evidence="3">Required for mitochondrial cytochrome c oxidase (COX) assembly and respiration.</text>
</comment>
<name>A0A7H9B485_ZYGMR</name>
<sequence length="107" mass="12697">MADSPNTHTGTRLPIWVLGPQEEKEARVNLKSFAYQKCDEFVKAMADCAKTNGIRVFPTCEKQREKMGECLLFYQVDTRYLDEQRDKIVERKINRLEEKIRKREQEK</sequence>
<dbReference type="GeneID" id="59236306"/>
<evidence type="ECO:0000313" key="5">
    <source>
        <dbReference type="Proteomes" id="UP000509704"/>
    </source>
</evidence>
<keyword evidence="5" id="KW-1185">Reference proteome</keyword>
<keyword evidence="3" id="KW-0143">Chaperone</keyword>
<proteinExistence type="inferred from homology"/>
<keyword evidence="3" id="KW-0472">Membrane</keyword>
<keyword evidence="2" id="KW-1015">Disulfide bond</keyword>
<dbReference type="KEGG" id="zmk:HG535_0D02900"/>
<dbReference type="GO" id="GO:0005743">
    <property type="term" value="C:mitochondrial inner membrane"/>
    <property type="evidence" value="ECO:0007669"/>
    <property type="project" value="UniProtKB-SubCell"/>
</dbReference>
<dbReference type="Pfam" id="PF08583">
    <property type="entry name" value="Cmc1"/>
    <property type="match status" value="1"/>
</dbReference>
<comment type="subcellular location">
    <subcellularLocation>
        <location evidence="3">Mitochondrion inner membrane</location>
    </subcellularLocation>
</comment>
<accession>A0A7H9B485</accession>
<comment type="similarity">
    <text evidence="1 3">Belongs to the CMC family.</text>
</comment>
<keyword evidence="3" id="KW-0999">Mitochondrion inner membrane</keyword>
<evidence type="ECO:0000256" key="2">
    <source>
        <dbReference type="ARBA" id="ARBA00023157"/>
    </source>
</evidence>
<dbReference type="EMBL" id="CP058607">
    <property type="protein sequence ID" value="QLG72582.1"/>
    <property type="molecule type" value="Genomic_DNA"/>
</dbReference>
<evidence type="ECO:0000313" key="4">
    <source>
        <dbReference type="EMBL" id="QLG72582.1"/>
    </source>
</evidence>
<keyword evidence="3" id="KW-0496">Mitochondrion</keyword>
<dbReference type="Proteomes" id="UP000509704">
    <property type="component" value="Chromosome 4"/>
</dbReference>
<dbReference type="AlphaFoldDB" id="A0A7H9B485"/>
<dbReference type="PROSITE" id="PS51808">
    <property type="entry name" value="CHCH"/>
    <property type="match status" value="1"/>
</dbReference>
<reference evidence="4 5" key="1">
    <citation type="submission" date="2020-07" db="EMBL/GenBank/DDBJ databases">
        <title>The yeast mating-type switching endonuclease HO is a domesticated member of an unorthodox homing genetic element family.</title>
        <authorList>
            <person name="Coughlan A.Y."/>
            <person name="Lombardi L."/>
            <person name="Braun-Galleani S."/>
            <person name="Martos A.R."/>
            <person name="Galeote V."/>
            <person name="Bigey F."/>
            <person name="Dequin S."/>
            <person name="Byrne K.P."/>
            <person name="Wolfe K.H."/>
        </authorList>
    </citation>
    <scope>NUCLEOTIDE SEQUENCE [LARGE SCALE GENOMIC DNA]</scope>
    <source>
        <strain evidence="4 5">NRRL Y-6702</strain>
    </source>
</reference>
<evidence type="ECO:0000256" key="3">
    <source>
        <dbReference type="RuleBase" id="RU364104"/>
    </source>
</evidence>
<organism evidence="4 5">
    <name type="scientific">Zygotorulaspora mrakii</name>
    <name type="common">Zygosaccharomyces mrakii</name>
    <dbReference type="NCBI Taxonomy" id="42260"/>
    <lineage>
        <taxon>Eukaryota</taxon>
        <taxon>Fungi</taxon>
        <taxon>Dikarya</taxon>
        <taxon>Ascomycota</taxon>
        <taxon>Saccharomycotina</taxon>
        <taxon>Saccharomycetes</taxon>
        <taxon>Saccharomycetales</taxon>
        <taxon>Saccharomycetaceae</taxon>
        <taxon>Zygotorulaspora</taxon>
    </lineage>
</organism>
<dbReference type="InterPro" id="IPR013892">
    <property type="entry name" value="Cyt_c_biogenesis_Cmc1-like"/>
</dbReference>
<evidence type="ECO:0000256" key="1">
    <source>
        <dbReference type="ARBA" id="ARBA00007347"/>
    </source>
</evidence>
<protein>
    <recommendedName>
        <fullName evidence="3">COX assembly mitochondrial protein</fullName>
    </recommendedName>
</protein>
<dbReference type="OrthoDB" id="6224010at2759"/>
<dbReference type="RefSeq" id="XP_037144310.1">
    <property type="nucleotide sequence ID" value="XM_037288415.1"/>
</dbReference>